<feature type="coiled-coil region" evidence="1">
    <location>
        <begin position="161"/>
        <end position="188"/>
    </location>
</feature>
<sequence length="398" mass="44326">MAYIPAHQRPVLERVYVPRRFADMRINYHDLTILQKPTITIRVGDRMRIAWTLVWDDFKPQLSLLLRHTDLYDPVQQFQHHYEGYSSSRAALWRGAGNTSAQDAQIRNLSYHLVQMNDTLDYVIRHGIYSYINKLLPGPYQHLDKKLWAKLTELEQRHGVLITGEVNLEELSRQVDREREEAEARYAAQLLEDQHAQQVLNWVAEDHGWGEAPPNDENVPPPPQYSPRHTPPSTPPLDAINVPLGNLPDGHVTIREAVRILQGDRPDLAPLAEYLILRNLAEGGPDVHPAAQAAAQIALDLGADRFPAPLENGALTEGESSPDPVPGPEQTRKAADHWIALPAYPDTATGGGRSSSSFPDPRLPASLIPDPLLGSRLPVALPPAPVDAGALCFDNGHW</sequence>
<evidence type="ECO:0000256" key="1">
    <source>
        <dbReference type="SAM" id="Coils"/>
    </source>
</evidence>
<gene>
    <name evidence="3" type="ORF">CERSUDRAFT_76900</name>
</gene>
<feature type="region of interest" description="Disordered" evidence="2">
    <location>
        <begin position="207"/>
        <end position="239"/>
    </location>
</feature>
<evidence type="ECO:0000313" key="4">
    <source>
        <dbReference type="Proteomes" id="UP000016930"/>
    </source>
</evidence>
<keyword evidence="1" id="KW-0175">Coiled coil</keyword>
<feature type="compositionally biased region" description="Pro residues" evidence="2">
    <location>
        <begin position="219"/>
        <end position="235"/>
    </location>
</feature>
<evidence type="ECO:0000256" key="2">
    <source>
        <dbReference type="SAM" id="MobiDB-lite"/>
    </source>
</evidence>
<evidence type="ECO:0000313" key="3">
    <source>
        <dbReference type="EMBL" id="EMD33221.1"/>
    </source>
</evidence>
<dbReference type="HOGENOM" id="CLU_692606_0_0_1"/>
<dbReference type="Proteomes" id="UP000016930">
    <property type="component" value="Unassembled WGS sequence"/>
</dbReference>
<dbReference type="AlphaFoldDB" id="M2R2U7"/>
<keyword evidence="4" id="KW-1185">Reference proteome</keyword>
<protein>
    <submittedName>
        <fullName evidence="3">Uncharacterized protein</fullName>
    </submittedName>
</protein>
<feature type="region of interest" description="Disordered" evidence="2">
    <location>
        <begin position="308"/>
        <end position="332"/>
    </location>
</feature>
<proteinExistence type="predicted"/>
<name>M2R2U7_CERS8</name>
<dbReference type="EMBL" id="KB445807">
    <property type="protein sequence ID" value="EMD33221.1"/>
    <property type="molecule type" value="Genomic_DNA"/>
</dbReference>
<organism evidence="3 4">
    <name type="scientific">Ceriporiopsis subvermispora (strain B)</name>
    <name type="common">White-rot fungus</name>
    <name type="synonym">Gelatoporia subvermispora</name>
    <dbReference type="NCBI Taxonomy" id="914234"/>
    <lineage>
        <taxon>Eukaryota</taxon>
        <taxon>Fungi</taxon>
        <taxon>Dikarya</taxon>
        <taxon>Basidiomycota</taxon>
        <taxon>Agaricomycotina</taxon>
        <taxon>Agaricomycetes</taxon>
        <taxon>Polyporales</taxon>
        <taxon>Gelatoporiaceae</taxon>
        <taxon>Gelatoporia</taxon>
    </lineage>
</organism>
<accession>M2R2U7</accession>
<reference evidence="3 4" key="1">
    <citation type="journal article" date="2012" name="Proc. Natl. Acad. Sci. U.S.A.">
        <title>Comparative genomics of Ceriporiopsis subvermispora and Phanerochaete chrysosporium provide insight into selective ligninolysis.</title>
        <authorList>
            <person name="Fernandez-Fueyo E."/>
            <person name="Ruiz-Duenas F.J."/>
            <person name="Ferreira P."/>
            <person name="Floudas D."/>
            <person name="Hibbett D.S."/>
            <person name="Canessa P."/>
            <person name="Larrondo L.F."/>
            <person name="James T.Y."/>
            <person name="Seelenfreund D."/>
            <person name="Lobos S."/>
            <person name="Polanco R."/>
            <person name="Tello M."/>
            <person name="Honda Y."/>
            <person name="Watanabe T."/>
            <person name="Watanabe T."/>
            <person name="Ryu J.S."/>
            <person name="Kubicek C.P."/>
            <person name="Schmoll M."/>
            <person name="Gaskell J."/>
            <person name="Hammel K.E."/>
            <person name="St John F.J."/>
            <person name="Vanden Wymelenberg A."/>
            <person name="Sabat G."/>
            <person name="Splinter BonDurant S."/>
            <person name="Syed K."/>
            <person name="Yadav J.S."/>
            <person name="Doddapaneni H."/>
            <person name="Subramanian V."/>
            <person name="Lavin J.L."/>
            <person name="Oguiza J.A."/>
            <person name="Perez G."/>
            <person name="Pisabarro A.G."/>
            <person name="Ramirez L."/>
            <person name="Santoyo F."/>
            <person name="Master E."/>
            <person name="Coutinho P.M."/>
            <person name="Henrissat B."/>
            <person name="Lombard V."/>
            <person name="Magnuson J.K."/>
            <person name="Kuees U."/>
            <person name="Hori C."/>
            <person name="Igarashi K."/>
            <person name="Samejima M."/>
            <person name="Held B.W."/>
            <person name="Barry K.W."/>
            <person name="LaButti K.M."/>
            <person name="Lapidus A."/>
            <person name="Lindquist E.A."/>
            <person name="Lucas S.M."/>
            <person name="Riley R."/>
            <person name="Salamov A.A."/>
            <person name="Hoffmeister D."/>
            <person name="Schwenk D."/>
            <person name="Hadar Y."/>
            <person name="Yarden O."/>
            <person name="de Vries R.P."/>
            <person name="Wiebenga A."/>
            <person name="Stenlid J."/>
            <person name="Eastwood D."/>
            <person name="Grigoriev I.V."/>
            <person name="Berka R.M."/>
            <person name="Blanchette R.A."/>
            <person name="Kersten P."/>
            <person name="Martinez A.T."/>
            <person name="Vicuna R."/>
            <person name="Cullen D."/>
        </authorList>
    </citation>
    <scope>NUCLEOTIDE SEQUENCE [LARGE SCALE GENOMIC DNA]</scope>
    <source>
        <strain evidence="3 4">B</strain>
    </source>
</reference>